<gene>
    <name evidence="2" type="ORF">JBS370_LOCUS20055</name>
    <name evidence="1" type="ORF">ZHD862_LOCUS30981</name>
</gene>
<dbReference type="EMBL" id="CAJOBD010002477">
    <property type="protein sequence ID" value="CAF3885040.1"/>
    <property type="molecule type" value="Genomic_DNA"/>
</dbReference>
<organism evidence="1 3">
    <name type="scientific">Rotaria sordida</name>
    <dbReference type="NCBI Taxonomy" id="392033"/>
    <lineage>
        <taxon>Eukaryota</taxon>
        <taxon>Metazoa</taxon>
        <taxon>Spiralia</taxon>
        <taxon>Gnathifera</taxon>
        <taxon>Rotifera</taxon>
        <taxon>Eurotatoria</taxon>
        <taxon>Bdelloidea</taxon>
        <taxon>Philodinida</taxon>
        <taxon>Philodinidae</taxon>
        <taxon>Rotaria</taxon>
    </lineage>
</organism>
<dbReference type="Proteomes" id="UP000663836">
    <property type="component" value="Unassembled WGS sequence"/>
</dbReference>
<protein>
    <submittedName>
        <fullName evidence="1">Uncharacterized protein</fullName>
    </submittedName>
</protein>
<name>A0A815HVE1_9BILA</name>
<evidence type="ECO:0000313" key="2">
    <source>
        <dbReference type="EMBL" id="CAF3885040.1"/>
    </source>
</evidence>
<dbReference type="Proteomes" id="UP000663864">
    <property type="component" value="Unassembled WGS sequence"/>
</dbReference>
<accession>A0A815HVE1</accession>
<dbReference type="EMBL" id="CAJNOT010003024">
    <property type="protein sequence ID" value="CAF1359183.1"/>
    <property type="molecule type" value="Genomic_DNA"/>
</dbReference>
<comment type="caution">
    <text evidence="1">The sequence shown here is derived from an EMBL/GenBank/DDBJ whole genome shotgun (WGS) entry which is preliminary data.</text>
</comment>
<evidence type="ECO:0000313" key="3">
    <source>
        <dbReference type="Proteomes" id="UP000663864"/>
    </source>
</evidence>
<dbReference type="AlphaFoldDB" id="A0A815HVE1"/>
<evidence type="ECO:0000313" key="1">
    <source>
        <dbReference type="EMBL" id="CAF1359183.1"/>
    </source>
</evidence>
<sequence length="384" mass="45615">MASDNEIDDCDYYSEDYFYIYDQITLFESRQSMKNRKTKQKIRKSLCSILTRTLKSFPTIVKGRCMNHSQTSKAEKKSFRYDRYPKEPVIFECDRVFKVVEQEPTLTSTSASNSVSKKEKKLIKRQVKQQNVNKLKKNNGSQSMKPINYKEQFDVKQLTDFTSFRSLFYQMTHHLIKTAFDHLQCIKIIDIRLASVDEFDQDQFIKILRTYTYFPQLVYFGTEINDMISGYRYSLLRPFKSYQRDSKESIYCTRVTQADDGSIFCNSNTVYTLTRPRPINTLLVCAALPERSGSYTRMEYLHDDIVLTKKSRSIPLFLLDVTRSDRIYSNYPSFDYQKSTPINQKKKLTRNNVVSKKYLRKVLRYMNDKARINDLYQIRQDQWN</sequence>
<reference evidence="1" key="1">
    <citation type="submission" date="2021-02" db="EMBL/GenBank/DDBJ databases">
        <authorList>
            <person name="Nowell W R."/>
        </authorList>
    </citation>
    <scope>NUCLEOTIDE SEQUENCE</scope>
</reference>
<proteinExistence type="predicted"/>